<keyword evidence="1" id="KW-0732">Signal</keyword>
<dbReference type="RefSeq" id="WP_150962790.1">
    <property type="nucleotide sequence ID" value="NZ_VZZJ01000005.1"/>
</dbReference>
<protein>
    <submittedName>
        <fullName evidence="2">Uncharacterized protein</fullName>
    </submittedName>
</protein>
<comment type="caution">
    <text evidence="2">The sequence shown here is derived from an EMBL/GenBank/DDBJ whole genome shotgun (WGS) entry which is preliminary data.</text>
</comment>
<dbReference type="AlphaFoldDB" id="A0A6N6MWS0"/>
<evidence type="ECO:0000313" key="3">
    <source>
        <dbReference type="Proteomes" id="UP000441523"/>
    </source>
</evidence>
<sequence length="106" mass="11754">MPLRTATVLIGTMLVSSTIHAEEDCPKNFQNYGVFLQAKQSCGREIEYPFMTVMKACAKETPREKAVALIDGGRRTFARGVMRSSLGSMCEEVFAQLPAPKPARKR</sequence>
<gene>
    <name evidence="2" type="ORF">F6X51_08490</name>
</gene>
<organism evidence="2 3">
    <name type="scientific">Methylobacterium planeticum</name>
    <dbReference type="NCBI Taxonomy" id="2615211"/>
    <lineage>
        <taxon>Bacteria</taxon>
        <taxon>Pseudomonadati</taxon>
        <taxon>Pseudomonadota</taxon>
        <taxon>Alphaproteobacteria</taxon>
        <taxon>Hyphomicrobiales</taxon>
        <taxon>Methylobacteriaceae</taxon>
        <taxon>Methylobacterium</taxon>
    </lineage>
</organism>
<dbReference type="EMBL" id="VZZJ01000005">
    <property type="protein sequence ID" value="KAB1074394.1"/>
    <property type="molecule type" value="Genomic_DNA"/>
</dbReference>
<proteinExistence type="predicted"/>
<name>A0A6N6MWS0_9HYPH</name>
<keyword evidence="3" id="KW-1185">Reference proteome</keyword>
<evidence type="ECO:0000313" key="2">
    <source>
        <dbReference type="EMBL" id="KAB1074394.1"/>
    </source>
</evidence>
<reference evidence="2 3" key="1">
    <citation type="submission" date="2019-09" db="EMBL/GenBank/DDBJ databases">
        <title>YIM 132548 draft genome.</title>
        <authorList>
            <person name="Jiang L."/>
        </authorList>
    </citation>
    <scope>NUCLEOTIDE SEQUENCE [LARGE SCALE GENOMIC DNA]</scope>
    <source>
        <strain evidence="2 3">YIM 132548</strain>
    </source>
</reference>
<feature type="chain" id="PRO_5027082607" evidence="1">
    <location>
        <begin position="22"/>
        <end position="106"/>
    </location>
</feature>
<feature type="signal peptide" evidence="1">
    <location>
        <begin position="1"/>
        <end position="21"/>
    </location>
</feature>
<accession>A0A6N6MWS0</accession>
<dbReference type="Proteomes" id="UP000441523">
    <property type="component" value="Unassembled WGS sequence"/>
</dbReference>
<evidence type="ECO:0000256" key="1">
    <source>
        <dbReference type="SAM" id="SignalP"/>
    </source>
</evidence>